<proteinExistence type="inferred from homology"/>
<evidence type="ECO:0000313" key="4">
    <source>
        <dbReference type="Proteomes" id="UP000538292"/>
    </source>
</evidence>
<dbReference type="InterPro" id="IPR001509">
    <property type="entry name" value="Epimerase_deHydtase"/>
</dbReference>
<name>A0A7W2ATL6_9BACL</name>
<comment type="similarity">
    <text evidence="1">Belongs to the NAD(P)-dependent epimerase/dehydratase family.</text>
</comment>
<evidence type="ECO:0000313" key="3">
    <source>
        <dbReference type="EMBL" id="MBA4603651.1"/>
    </source>
</evidence>
<organism evidence="3 4">
    <name type="scientific">Thermoactinomyces mirandus</name>
    <dbReference type="NCBI Taxonomy" id="2756294"/>
    <lineage>
        <taxon>Bacteria</taxon>
        <taxon>Bacillati</taxon>
        <taxon>Bacillota</taxon>
        <taxon>Bacilli</taxon>
        <taxon>Bacillales</taxon>
        <taxon>Thermoactinomycetaceae</taxon>
        <taxon>Thermoactinomyces</taxon>
    </lineage>
</organism>
<dbReference type="Gene3D" id="3.40.50.720">
    <property type="entry name" value="NAD(P)-binding Rossmann-like Domain"/>
    <property type="match status" value="1"/>
</dbReference>
<dbReference type="Pfam" id="PF01370">
    <property type="entry name" value="Epimerase"/>
    <property type="match status" value="1"/>
</dbReference>
<dbReference type="Gene3D" id="3.90.25.10">
    <property type="entry name" value="UDP-galactose 4-epimerase, domain 1"/>
    <property type="match status" value="1"/>
</dbReference>
<feature type="domain" description="NAD-dependent epimerase/dehydratase" evidence="2">
    <location>
        <begin position="5"/>
        <end position="248"/>
    </location>
</feature>
<dbReference type="PANTHER" id="PTHR43000">
    <property type="entry name" value="DTDP-D-GLUCOSE 4,6-DEHYDRATASE-RELATED"/>
    <property type="match status" value="1"/>
</dbReference>
<accession>A0A7W2ATL6</accession>
<dbReference type="EMBL" id="JACEOL010000064">
    <property type="protein sequence ID" value="MBA4603651.1"/>
    <property type="molecule type" value="Genomic_DNA"/>
</dbReference>
<dbReference type="RefSeq" id="WP_181742126.1">
    <property type="nucleotide sequence ID" value="NZ_JACEOL010000064.1"/>
</dbReference>
<dbReference type="SUPFAM" id="SSF51735">
    <property type="entry name" value="NAD(P)-binding Rossmann-fold domains"/>
    <property type="match status" value="1"/>
</dbReference>
<evidence type="ECO:0000259" key="2">
    <source>
        <dbReference type="Pfam" id="PF01370"/>
    </source>
</evidence>
<dbReference type="Proteomes" id="UP000538292">
    <property type="component" value="Unassembled WGS sequence"/>
</dbReference>
<reference evidence="3 4" key="1">
    <citation type="submission" date="2020-07" db="EMBL/GenBank/DDBJ databases">
        <title>Thermoactinomyces phylogeny.</title>
        <authorList>
            <person name="Dunlap C."/>
        </authorList>
    </citation>
    <scope>NUCLEOTIDE SEQUENCE [LARGE SCALE GENOMIC DNA]</scope>
    <source>
        <strain evidence="3 4">AMNI-1</strain>
    </source>
</reference>
<evidence type="ECO:0000256" key="1">
    <source>
        <dbReference type="ARBA" id="ARBA00007637"/>
    </source>
</evidence>
<keyword evidence="4" id="KW-1185">Reference proteome</keyword>
<dbReference type="InterPro" id="IPR036291">
    <property type="entry name" value="NAD(P)-bd_dom_sf"/>
</dbReference>
<dbReference type="AlphaFoldDB" id="A0A7W2ATL6"/>
<comment type="caution">
    <text evidence="3">The sequence shown here is derived from an EMBL/GenBank/DDBJ whole genome shotgun (WGS) entry which is preliminary data.</text>
</comment>
<protein>
    <submittedName>
        <fullName evidence="3">NAD(P)-dependent oxidoreductase</fullName>
    </submittedName>
</protein>
<sequence>MSETVLIIGGAGFIGSKLSQVLRNEGHKVVVLDNFQQYSNPLEINYASVLAYRKQLLEGCEIVRGDATVSFDLINVIENFKPDRVIHLGAVTRADINDANITNSVMFTIMPIIHLMQILQRHPIKRFLYVSSSYVYGNFQYSPCDENHPLNPTSTYGSTKLSAEIYTKALGQRFNVPYTIVRLIAVYGPGDVNGKLSMQNIKSALDSGEIPVMGSLDELADYSYIDDTVSGLMKALFSGQTDGKTLNISSGQGVEMSELIKIFDELGYAVKPKMMPVTKSRPKRGYLSIKFAQELIDYQPTTPLNKGLKKCIEFIKNNKVFIGE</sequence>
<gene>
    <name evidence="3" type="ORF">H2C83_15385</name>
</gene>